<dbReference type="GO" id="GO:0009289">
    <property type="term" value="C:pilus"/>
    <property type="evidence" value="ECO:0007669"/>
    <property type="project" value="UniProtKB-SubCell"/>
</dbReference>
<evidence type="ECO:0000313" key="8">
    <source>
        <dbReference type="EMBL" id="MBO8470499.1"/>
    </source>
</evidence>
<comment type="similarity">
    <text evidence="2">Belongs to the bacteroidetes fimbrillin superfamily. FimA/Mfa1 family.</text>
</comment>
<dbReference type="EMBL" id="JADIMB010000025">
    <property type="protein sequence ID" value="MBO8470499.1"/>
    <property type="molecule type" value="Genomic_DNA"/>
</dbReference>
<evidence type="ECO:0000256" key="5">
    <source>
        <dbReference type="SAM" id="SignalP"/>
    </source>
</evidence>
<keyword evidence="3 5" id="KW-0732">Signal</keyword>
<comment type="subcellular location">
    <subcellularLocation>
        <location evidence="1">Fimbrium</location>
    </subcellularLocation>
</comment>
<sequence>MKMISGKRLIYLIFMALSIACQKVPAGSDCPCGTETGTTSVCFSIQTAEIKSGSRSSMAINDKTIKSLNIFVYRDGILAAEVYSDNTSPASIELASGGTYNFYTLANTGRLAAPAEESELSSYRYRIQDTGDLESKGLPMSARNEGILVEGPGKRIDIFLERLVSKINFKINSGAISGLEVSSVRLVNSPKDVAPFIPGGSAATEVIAGDYATSADISAVNSGKTATFYMLENCQGELLPGNKDPWYKVPEHIPSGKAGLCTYMEVEAELDGSSGMAGPVKYRFYLGKNETSDFTIVRNTENTVTLITTEDGLGKISWKIENGDLLPVSIPVVVAADNGIIYYTREDGTLEKTSAGSANWNDVIYASGRYVFVGENGNIAATRDFSSWEKATSGTSALKAVTYGENRFVAVGENGSISYSTDGKSWKQVSTGTQSWTDIAYGNGIFVAVGNSGTRSWALGWSEDGVSWTSKSSSSYKNICKSVTFGDGKFVGVGDRASYSGTSGYSTDGKNWTLNNYAGSVLHYCVTYGDGEFVALGRNESILSPDGISWDMDNFPMLSEPHGITFSDGIYAATGNKTSTKSGFIVYSSDGSKWFSAVEDDLGTDRLNSICVMERKP</sequence>
<evidence type="ECO:0000259" key="6">
    <source>
        <dbReference type="Pfam" id="PF06321"/>
    </source>
</evidence>
<evidence type="ECO:0000256" key="1">
    <source>
        <dbReference type="ARBA" id="ARBA00004561"/>
    </source>
</evidence>
<reference evidence="8" key="2">
    <citation type="journal article" date="2021" name="PeerJ">
        <title>Extensive microbial diversity within the chicken gut microbiome revealed by metagenomics and culture.</title>
        <authorList>
            <person name="Gilroy R."/>
            <person name="Ravi A."/>
            <person name="Getino M."/>
            <person name="Pursley I."/>
            <person name="Horton D.L."/>
            <person name="Alikhan N.F."/>
            <person name="Baker D."/>
            <person name="Gharbi K."/>
            <person name="Hall N."/>
            <person name="Watson M."/>
            <person name="Adriaenssens E.M."/>
            <person name="Foster-Nyarko E."/>
            <person name="Jarju S."/>
            <person name="Secka A."/>
            <person name="Antonio M."/>
            <person name="Oren A."/>
            <person name="Chaudhuri R.R."/>
            <person name="La Ragione R."/>
            <person name="Hildebrand F."/>
            <person name="Pallen M.J."/>
        </authorList>
    </citation>
    <scope>NUCLEOTIDE SEQUENCE</scope>
    <source>
        <strain evidence="8">B2-22910</strain>
    </source>
</reference>
<reference evidence="8" key="1">
    <citation type="submission" date="2020-10" db="EMBL/GenBank/DDBJ databases">
        <authorList>
            <person name="Gilroy R."/>
        </authorList>
    </citation>
    <scope>NUCLEOTIDE SEQUENCE</scope>
    <source>
        <strain evidence="8">B2-22910</strain>
    </source>
</reference>
<feature type="chain" id="PRO_5038628122" evidence="5">
    <location>
        <begin position="27"/>
        <end position="617"/>
    </location>
</feature>
<accession>A0A9D9IET5</accession>
<evidence type="ECO:0000259" key="7">
    <source>
        <dbReference type="Pfam" id="PF16249"/>
    </source>
</evidence>
<dbReference type="AlphaFoldDB" id="A0A9D9IET5"/>
<dbReference type="InterPro" id="IPR032594">
    <property type="entry name" value="DUF4906"/>
</dbReference>
<keyword evidence="4" id="KW-0281">Fimbrium</keyword>
<evidence type="ECO:0000256" key="4">
    <source>
        <dbReference type="ARBA" id="ARBA00023263"/>
    </source>
</evidence>
<gene>
    <name evidence="8" type="ORF">IAB82_01745</name>
</gene>
<feature type="domain" description="DUF4906" evidence="7">
    <location>
        <begin position="225"/>
        <end position="304"/>
    </location>
</feature>
<dbReference type="Pfam" id="PF06321">
    <property type="entry name" value="P_gingi_FimA"/>
    <property type="match status" value="1"/>
</dbReference>
<name>A0A9D9IET5_9BACT</name>
<comment type="caution">
    <text evidence="8">The sequence shown here is derived from an EMBL/GenBank/DDBJ whole genome shotgun (WGS) entry which is preliminary data.</text>
</comment>
<dbReference type="InterPro" id="IPR029141">
    <property type="entry name" value="FimA_N"/>
</dbReference>
<feature type="domain" description="Major fimbrial subunit protein N-terminal" evidence="6">
    <location>
        <begin position="61"/>
        <end position="149"/>
    </location>
</feature>
<proteinExistence type="inferred from homology"/>
<feature type="signal peptide" evidence="5">
    <location>
        <begin position="1"/>
        <end position="26"/>
    </location>
</feature>
<dbReference type="PROSITE" id="PS51257">
    <property type="entry name" value="PROKAR_LIPOPROTEIN"/>
    <property type="match status" value="1"/>
</dbReference>
<dbReference type="SUPFAM" id="SSF110296">
    <property type="entry name" value="Oligoxyloglucan reducing end-specific cellobiohydrolase"/>
    <property type="match status" value="1"/>
</dbReference>
<evidence type="ECO:0000313" key="9">
    <source>
        <dbReference type="Proteomes" id="UP000823603"/>
    </source>
</evidence>
<protein>
    <submittedName>
        <fullName evidence="8">DUF4906 domain-containing protein</fullName>
    </submittedName>
</protein>
<dbReference type="Pfam" id="PF16249">
    <property type="entry name" value="DUF4906"/>
    <property type="match status" value="1"/>
</dbReference>
<evidence type="ECO:0000256" key="3">
    <source>
        <dbReference type="ARBA" id="ARBA00022729"/>
    </source>
</evidence>
<evidence type="ECO:0000256" key="2">
    <source>
        <dbReference type="ARBA" id="ARBA00006011"/>
    </source>
</evidence>
<dbReference type="Proteomes" id="UP000823603">
    <property type="component" value="Unassembled WGS sequence"/>
</dbReference>
<organism evidence="8 9">
    <name type="scientific">Candidatus Cryptobacteroides faecavium</name>
    <dbReference type="NCBI Taxonomy" id="2840762"/>
    <lineage>
        <taxon>Bacteria</taxon>
        <taxon>Pseudomonadati</taxon>
        <taxon>Bacteroidota</taxon>
        <taxon>Bacteroidia</taxon>
        <taxon>Bacteroidales</taxon>
        <taxon>Candidatus Cryptobacteroides</taxon>
    </lineage>
</organism>